<keyword evidence="3" id="KW-1185">Reference proteome</keyword>
<feature type="compositionally biased region" description="Acidic residues" evidence="1">
    <location>
        <begin position="8"/>
        <end position="44"/>
    </location>
</feature>
<proteinExistence type="predicted"/>
<organism evidence="2 3">
    <name type="scientific">Stylosanthes scabra</name>
    <dbReference type="NCBI Taxonomy" id="79078"/>
    <lineage>
        <taxon>Eukaryota</taxon>
        <taxon>Viridiplantae</taxon>
        <taxon>Streptophyta</taxon>
        <taxon>Embryophyta</taxon>
        <taxon>Tracheophyta</taxon>
        <taxon>Spermatophyta</taxon>
        <taxon>Magnoliopsida</taxon>
        <taxon>eudicotyledons</taxon>
        <taxon>Gunneridae</taxon>
        <taxon>Pentapetalae</taxon>
        <taxon>rosids</taxon>
        <taxon>fabids</taxon>
        <taxon>Fabales</taxon>
        <taxon>Fabaceae</taxon>
        <taxon>Papilionoideae</taxon>
        <taxon>50 kb inversion clade</taxon>
        <taxon>dalbergioids sensu lato</taxon>
        <taxon>Dalbergieae</taxon>
        <taxon>Pterocarpus clade</taxon>
        <taxon>Stylosanthes</taxon>
    </lineage>
</organism>
<feature type="compositionally biased region" description="Basic residues" evidence="1">
    <location>
        <begin position="200"/>
        <end position="213"/>
    </location>
</feature>
<name>A0ABU6SV37_9FABA</name>
<protein>
    <submittedName>
        <fullName evidence="2">Uncharacterized protein</fullName>
    </submittedName>
</protein>
<dbReference type="InterPro" id="IPR021109">
    <property type="entry name" value="Peptidase_aspartic_dom_sf"/>
</dbReference>
<dbReference type="Proteomes" id="UP001341840">
    <property type="component" value="Unassembled WGS sequence"/>
</dbReference>
<comment type="caution">
    <text evidence="2">The sequence shown here is derived from an EMBL/GenBank/DDBJ whole genome shotgun (WGS) entry which is preliminary data.</text>
</comment>
<gene>
    <name evidence="2" type="ORF">PIB30_091520</name>
</gene>
<feature type="region of interest" description="Disordered" evidence="1">
    <location>
        <begin position="184"/>
        <end position="213"/>
    </location>
</feature>
<evidence type="ECO:0000256" key="1">
    <source>
        <dbReference type="SAM" id="MobiDB-lite"/>
    </source>
</evidence>
<evidence type="ECO:0000313" key="2">
    <source>
        <dbReference type="EMBL" id="MED6140267.1"/>
    </source>
</evidence>
<accession>A0ABU6SV37</accession>
<dbReference type="Gene3D" id="2.40.70.10">
    <property type="entry name" value="Acid Proteases"/>
    <property type="match status" value="1"/>
</dbReference>
<sequence>MAKVDGLLDPDDEDWWDESDEEDEENLEEEEEEWEIEEEDEVELEGGKEEVIEEVVEKEQVGETLLVENKIVEECGKLCLAIVFEGNKTTKEVFTTADMGIVSSAGIAEDVLVKIGSLTVPADCHVIRTTKHSKGGKPQVLLRRPTLKTTGFKLNYITETFSFKVGYVEEIYHPKRPPALNKKFAHQVQLSSEHKVEGKKSKKAKERLKKARG</sequence>
<feature type="region of interest" description="Disordered" evidence="1">
    <location>
        <begin position="1"/>
        <end position="47"/>
    </location>
</feature>
<reference evidence="2 3" key="1">
    <citation type="journal article" date="2023" name="Plants (Basel)">
        <title>Bridging the Gap: Combining Genomics and Transcriptomics Approaches to Understand Stylosanthes scabra, an Orphan Legume from the Brazilian Caatinga.</title>
        <authorList>
            <person name="Ferreira-Neto J.R.C."/>
            <person name="da Silva M.D."/>
            <person name="Binneck E."/>
            <person name="de Melo N.F."/>
            <person name="da Silva R.H."/>
            <person name="de Melo A.L.T.M."/>
            <person name="Pandolfi V."/>
            <person name="Bustamante F.O."/>
            <person name="Brasileiro-Vidal A.C."/>
            <person name="Benko-Iseppon A.M."/>
        </authorList>
    </citation>
    <scope>NUCLEOTIDE SEQUENCE [LARGE SCALE GENOMIC DNA]</scope>
    <source>
        <tissue evidence="2">Leaves</tissue>
    </source>
</reference>
<evidence type="ECO:0000313" key="3">
    <source>
        <dbReference type="Proteomes" id="UP001341840"/>
    </source>
</evidence>
<dbReference type="EMBL" id="JASCZI010062246">
    <property type="protein sequence ID" value="MED6140267.1"/>
    <property type="molecule type" value="Genomic_DNA"/>
</dbReference>